<dbReference type="EMBL" id="UGGP01000001">
    <property type="protein sequence ID" value="STO07610.1"/>
    <property type="molecule type" value="Genomic_DNA"/>
</dbReference>
<dbReference type="AlphaFoldDB" id="A0A377FS18"/>
<feature type="transmembrane region" description="Helical" evidence="7">
    <location>
        <begin position="366"/>
        <end position="389"/>
    </location>
</feature>
<dbReference type="InterPro" id="IPR020846">
    <property type="entry name" value="MFS_dom"/>
</dbReference>
<evidence type="ECO:0000256" key="6">
    <source>
        <dbReference type="ARBA" id="ARBA00023136"/>
    </source>
</evidence>
<evidence type="ECO:0000256" key="1">
    <source>
        <dbReference type="ARBA" id="ARBA00004651"/>
    </source>
</evidence>
<feature type="transmembrane region" description="Helical" evidence="7">
    <location>
        <begin position="280"/>
        <end position="298"/>
    </location>
</feature>
<protein>
    <submittedName>
        <fullName evidence="9">Multidrug resistance protein MdtH</fullName>
    </submittedName>
</protein>
<dbReference type="PANTHER" id="PTHR43414:SF1">
    <property type="entry name" value="PEPTIDE PERMEASE"/>
    <property type="match status" value="1"/>
</dbReference>
<name>A0A377FS18_9BACL</name>
<evidence type="ECO:0000256" key="3">
    <source>
        <dbReference type="ARBA" id="ARBA00022475"/>
    </source>
</evidence>
<feature type="domain" description="Major facilitator superfamily (MFS) profile" evidence="8">
    <location>
        <begin position="9"/>
        <end position="393"/>
    </location>
</feature>
<feature type="transmembrane region" description="Helical" evidence="7">
    <location>
        <begin position="338"/>
        <end position="360"/>
    </location>
</feature>
<dbReference type="InterPro" id="IPR036259">
    <property type="entry name" value="MFS_trans_sf"/>
</dbReference>
<dbReference type="SUPFAM" id="SSF103473">
    <property type="entry name" value="MFS general substrate transporter"/>
    <property type="match status" value="1"/>
</dbReference>
<evidence type="ECO:0000256" key="4">
    <source>
        <dbReference type="ARBA" id="ARBA00022692"/>
    </source>
</evidence>
<gene>
    <name evidence="9" type="primary">mdtH_1</name>
    <name evidence="9" type="ORF">NCTC13163_00961</name>
</gene>
<keyword evidence="3" id="KW-1003">Cell membrane</keyword>
<evidence type="ECO:0000256" key="7">
    <source>
        <dbReference type="SAM" id="Phobius"/>
    </source>
</evidence>
<dbReference type="PANTHER" id="PTHR43414">
    <property type="entry name" value="MULTIDRUG RESISTANCE PROTEIN MDTG"/>
    <property type="match status" value="1"/>
</dbReference>
<sequence length="404" mass="44151">MNMRQIHPLTLGVLFGTFFARLSTFFVMPFFAIYLATLGFSASVIGTVFAVSAMSGLFMSFFGGTLSDRHGRKQLMLIGIGLNALTFTGFALATELVWFYVFSVLMGVSRSFLEPASRALISDTTKPEQRVIVYNVRYFLINIAAAIGPLLAVVLSLTGAKSAFFVVTGVYVFYGLVISGLFKKYPFEESDGIKVRPRLTETFRVLKEDKTFRFVIIGMIFAIIGYSQFNSTLPQFIAFHDGFSDGSRLFAYLLTVNAITVLVVQYPIMKFGIRVSPIKSLFFGVATLSIGLLLIGFATETWVLFVAMVIFTIGEVLMFTMTDVLTDELAPEHLRGTYFGAMGLTALGQSVGPIIGGLLLDGFNNAGLPVFAILSIVTAFGAFFFMGALTERKASLALIEEKAG</sequence>
<evidence type="ECO:0000256" key="5">
    <source>
        <dbReference type="ARBA" id="ARBA00022989"/>
    </source>
</evidence>
<feature type="transmembrane region" description="Helical" evidence="7">
    <location>
        <begin position="211"/>
        <end position="229"/>
    </location>
</feature>
<keyword evidence="5 7" id="KW-1133">Transmembrane helix</keyword>
<feature type="transmembrane region" description="Helical" evidence="7">
    <location>
        <begin position="134"/>
        <end position="157"/>
    </location>
</feature>
<evidence type="ECO:0000313" key="10">
    <source>
        <dbReference type="Proteomes" id="UP000254060"/>
    </source>
</evidence>
<keyword evidence="4 7" id="KW-0812">Transmembrane</keyword>
<feature type="transmembrane region" description="Helical" evidence="7">
    <location>
        <begin position="12"/>
        <end position="36"/>
    </location>
</feature>
<dbReference type="InterPro" id="IPR011701">
    <property type="entry name" value="MFS"/>
</dbReference>
<dbReference type="GO" id="GO:0022857">
    <property type="term" value="F:transmembrane transporter activity"/>
    <property type="evidence" value="ECO:0007669"/>
    <property type="project" value="InterPro"/>
</dbReference>
<dbReference type="RefSeq" id="WP_034799003.1">
    <property type="nucleotide sequence ID" value="NZ_UGGP01000001.1"/>
</dbReference>
<dbReference type="GO" id="GO:0005886">
    <property type="term" value="C:plasma membrane"/>
    <property type="evidence" value="ECO:0007669"/>
    <property type="project" value="UniProtKB-SubCell"/>
</dbReference>
<feature type="transmembrane region" description="Helical" evidence="7">
    <location>
        <begin position="42"/>
        <end position="63"/>
    </location>
</feature>
<evidence type="ECO:0000313" key="9">
    <source>
        <dbReference type="EMBL" id="STO07610.1"/>
    </source>
</evidence>
<dbReference type="Pfam" id="PF07690">
    <property type="entry name" value="MFS_1"/>
    <property type="match status" value="1"/>
</dbReference>
<feature type="transmembrane region" description="Helical" evidence="7">
    <location>
        <begin position="75"/>
        <end position="91"/>
    </location>
</feature>
<dbReference type="PROSITE" id="PS50850">
    <property type="entry name" value="MFS"/>
    <property type="match status" value="1"/>
</dbReference>
<reference evidence="9 10" key="1">
    <citation type="submission" date="2018-06" db="EMBL/GenBank/DDBJ databases">
        <authorList>
            <consortium name="Pathogen Informatics"/>
            <person name="Doyle S."/>
        </authorList>
    </citation>
    <scope>NUCLEOTIDE SEQUENCE [LARGE SCALE GENOMIC DNA]</scope>
    <source>
        <strain evidence="9 10">NCTC13163</strain>
    </source>
</reference>
<proteinExistence type="predicted"/>
<dbReference type="OrthoDB" id="8952229at2"/>
<feature type="transmembrane region" description="Helical" evidence="7">
    <location>
        <begin position="249"/>
        <end position="268"/>
    </location>
</feature>
<dbReference type="Proteomes" id="UP000254060">
    <property type="component" value="Unassembled WGS sequence"/>
</dbReference>
<keyword evidence="6 7" id="KW-0472">Membrane</keyword>
<dbReference type="CDD" id="cd17329">
    <property type="entry name" value="MFS_MdtH_MDR_like"/>
    <property type="match status" value="1"/>
</dbReference>
<accession>A0A377FS18</accession>
<dbReference type="Gene3D" id="1.20.1250.20">
    <property type="entry name" value="MFS general substrate transporter like domains"/>
    <property type="match status" value="1"/>
</dbReference>
<feature type="transmembrane region" description="Helical" evidence="7">
    <location>
        <begin position="304"/>
        <end position="326"/>
    </location>
</feature>
<comment type="subcellular location">
    <subcellularLocation>
        <location evidence="1">Cell membrane</location>
        <topology evidence="1">Multi-pass membrane protein</topology>
    </subcellularLocation>
</comment>
<evidence type="ECO:0000256" key="2">
    <source>
        <dbReference type="ARBA" id="ARBA00022448"/>
    </source>
</evidence>
<feature type="transmembrane region" description="Helical" evidence="7">
    <location>
        <begin position="97"/>
        <end position="113"/>
    </location>
</feature>
<keyword evidence="2" id="KW-0813">Transport</keyword>
<organism evidence="9 10">
    <name type="scientific">Exiguobacterium aurantiacum</name>
    <dbReference type="NCBI Taxonomy" id="33987"/>
    <lineage>
        <taxon>Bacteria</taxon>
        <taxon>Bacillati</taxon>
        <taxon>Bacillota</taxon>
        <taxon>Bacilli</taxon>
        <taxon>Bacillales</taxon>
        <taxon>Bacillales Family XII. Incertae Sedis</taxon>
        <taxon>Exiguobacterium</taxon>
    </lineage>
</organism>
<feature type="transmembrane region" description="Helical" evidence="7">
    <location>
        <begin position="163"/>
        <end position="182"/>
    </location>
</feature>
<evidence type="ECO:0000259" key="8">
    <source>
        <dbReference type="PROSITE" id="PS50850"/>
    </source>
</evidence>
<dbReference type="STRING" id="1397694.GCA_000702585_01474"/>